<dbReference type="EMBL" id="OZ019902">
    <property type="protein sequence ID" value="CAK9194885.1"/>
    <property type="molecule type" value="Genomic_DNA"/>
</dbReference>
<feature type="transmembrane region" description="Helical" evidence="1">
    <location>
        <begin position="108"/>
        <end position="127"/>
    </location>
</feature>
<organism evidence="2 3">
    <name type="scientific">Sphagnum troendelagicum</name>
    <dbReference type="NCBI Taxonomy" id="128251"/>
    <lineage>
        <taxon>Eukaryota</taxon>
        <taxon>Viridiplantae</taxon>
        <taxon>Streptophyta</taxon>
        <taxon>Embryophyta</taxon>
        <taxon>Bryophyta</taxon>
        <taxon>Sphagnophytina</taxon>
        <taxon>Sphagnopsida</taxon>
        <taxon>Sphagnales</taxon>
        <taxon>Sphagnaceae</taxon>
        <taxon>Sphagnum</taxon>
    </lineage>
</organism>
<gene>
    <name evidence="2" type="ORF">CSSPTR1EN2_LOCUS2749</name>
</gene>
<evidence type="ECO:0000256" key="1">
    <source>
        <dbReference type="SAM" id="Phobius"/>
    </source>
</evidence>
<dbReference type="InterPro" id="IPR009305">
    <property type="entry name" value="Mpo1-like"/>
</dbReference>
<keyword evidence="1" id="KW-0812">Transmembrane</keyword>
<feature type="transmembrane region" description="Helical" evidence="1">
    <location>
        <begin position="43"/>
        <end position="63"/>
    </location>
</feature>
<keyword evidence="1" id="KW-1133">Transmembrane helix</keyword>
<dbReference type="PANTHER" id="PTHR28026">
    <property type="entry name" value="DUF962 DOMAIN PROTEIN (AFU_ORTHOLOGUE AFUA_8G05310)"/>
    <property type="match status" value="1"/>
</dbReference>
<evidence type="ECO:0000313" key="2">
    <source>
        <dbReference type="EMBL" id="CAK9194885.1"/>
    </source>
</evidence>
<sequence>MNPRRSSRSKSCSPQVRCRSGSNFNIEWQFSIFGGYRNTFGQILIHVFFVWPTILGVMTLLAYTKKFAASPPIFAEVPHNLGHYMRLNGSFIMAVVYSLFYIEMNLVVGTLAMFLLVACWIASNYMAQIMPIEQAGKVATATQVVCYTVQFVSRRVRRERSQQNCSPSFVDSILQAYVMAPFFVLLEVSHMLGYTGFQTEVNDERQVGQSSRKQLKDTKPCNQKDK</sequence>
<proteinExistence type="predicted"/>
<protein>
    <submittedName>
        <fullName evidence="2">Uncharacterized protein</fullName>
    </submittedName>
</protein>
<name>A0ABP0TF81_9BRYO</name>
<reference evidence="2" key="1">
    <citation type="submission" date="2024-02" db="EMBL/GenBank/DDBJ databases">
        <authorList>
            <consortium name="ELIXIR-Norway"/>
            <consortium name="Elixir Norway"/>
        </authorList>
    </citation>
    <scope>NUCLEOTIDE SEQUENCE</scope>
</reference>
<evidence type="ECO:0000313" key="3">
    <source>
        <dbReference type="Proteomes" id="UP001497512"/>
    </source>
</evidence>
<dbReference type="PANTHER" id="PTHR28026:SF9">
    <property type="entry name" value="2-HYDROXY-PALMITIC ACID DIOXYGENASE MPO1"/>
    <property type="match status" value="1"/>
</dbReference>
<keyword evidence="1" id="KW-0472">Membrane</keyword>
<dbReference type="Proteomes" id="UP001497512">
    <property type="component" value="Chromosome 10"/>
</dbReference>
<keyword evidence="3" id="KW-1185">Reference proteome</keyword>
<accession>A0ABP0TF81</accession>